<feature type="transmembrane region" description="Helical" evidence="1">
    <location>
        <begin position="169"/>
        <end position="192"/>
    </location>
</feature>
<dbReference type="NCBIfam" id="TIGR02532">
    <property type="entry name" value="IV_pilin_GFxxxE"/>
    <property type="match status" value="2"/>
</dbReference>
<keyword evidence="3" id="KW-1185">Reference proteome</keyword>
<feature type="transmembrane region" description="Helical" evidence="1">
    <location>
        <begin position="5"/>
        <end position="22"/>
    </location>
</feature>
<dbReference type="AlphaFoldDB" id="A0A2U1AVZ0"/>
<keyword evidence="1" id="KW-1133">Transmembrane helix</keyword>
<dbReference type="OrthoDB" id="188384at2"/>
<evidence type="ECO:0000313" key="2">
    <source>
        <dbReference type="EMBL" id="PVY40596.1"/>
    </source>
</evidence>
<dbReference type="InterPro" id="IPR045584">
    <property type="entry name" value="Pilin-like"/>
</dbReference>
<dbReference type="SUPFAM" id="SSF54523">
    <property type="entry name" value="Pili subunits"/>
    <property type="match status" value="1"/>
</dbReference>
<dbReference type="Gene3D" id="3.30.700.10">
    <property type="entry name" value="Glycoprotein, Type 4 Pilin"/>
    <property type="match status" value="1"/>
</dbReference>
<name>A0A2U1AVZ0_9BACT</name>
<organism evidence="2 3">
    <name type="scientific">Victivallis vadensis</name>
    <dbReference type="NCBI Taxonomy" id="172901"/>
    <lineage>
        <taxon>Bacteria</taxon>
        <taxon>Pseudomonadati</taxon>
        <taxon>Lentisphaerota</taxon>
        <taxon>Lentisphaeria</taxon>
        <taxon>Victivallales</taxon>
        <taxon>Victivallaceae</taxon>
        <taxon>Victivallis</taxon>
    </lineage>
</organism>
<proteinExistence type="predicted"/>
<dbReference type="Proteomes" id="UP000245959">
    <property type="component" value="Unassembled WGS sequence"/>
</dbReference>
<dbReference type="RefSeq" id="WP_116884301.1">
    <property type="nucleotide sequence ID" value="NZ_CABMMC010000011.1"/>
</dbReference>
<evidence type="ECO:0000313" key="3">
    <source>
        <dbReference type="Proteomes" id="UP000245959"/>
    </source>
</evidence>
<reference evidence="2 3" key="1">
    <citation type="submission" date="2018-04" db="EMBL/GenBank/DDBJ databases">
        <title>Genomic Encyclopedia of Type Strains, Phase IV (KMG-IV): sequencing the most valuable type-strain genomes for metagenomic binning, comparative biology and taxonomic classification.</title>
        <authorList>
            <person name="Goeker M."/>
        </authorList>
    </citation>
    <scope>NUCLEOTIDE SEQUENCE [LARGE SCALE GENOMIC DNA]</scope>
    <source>
        <strain evidence="2 3">DSM 14823</strain>
    </source>
</reference>
<dbReference type="EMBL" id="QEKH01000016">
    <property type="protein sequence ID" value="PVY40596.1"/>
    <property type="molecule type" value="Genomic_DNA"/>
</dbReference>
<gene>
    <name evidence="2" type="ORF">C8D82_11647</name>
</gene>
<dbReference type="GeneID" id="78295599"/>
<evidence type="ECO:0000256" key="1">
    <source>
        <dbReference type="SAM" id="Phobius"/>
    </source>
</evidence>
<keyword evidence="1" id="KW-0812">Transmembrane</keyword>
<accession>A0A2U1AVZ0</accession>
<protein>
    <submittedName>
        <fullName evidence="2">Prepilin-type N-terminal cleavage/methylation domain-containing protein/prepilin-type processing-associated H-X9-DG protein</fullName>
    </submittedName>
</protein>
<keyword evidence="1" id="KW-0472">Membrane</keyword>
<comment type="caution">
    <text evidence="2">The sequence shown here is derived from an EMBL/GenBank/DDBJ whole genome shotgun (WGS) entry which is preliminary data.</text>
</comment>
<dbReference type="PANTHER" id="PTHR30093">
    <property type="entry name" value="GENERAL SECRETION PATHWAY PROTEIN G"/>
    <property type="match status" value="1"/>
</dbReference>
<sequence length="402" mass="44014">MKRIFTLIELLVVIAIIAILSFPGEKKVGKEKPYNGMCVTSFLLMPLVGFAPPAPRKKSGSAPRAPRRGIGVRYLAAAPCRTLVGFAPPAPRKKSGSAPRAPRRGIGVRYLAAAPCRTLVGFAPPAPRKKSGSAPRAPRRGIGVRYLAAVPCRTLVGFASPALRKKTPFTLIELLVVIAIIAILASMLLPALNQARERAKNISCASQLKQLGQFTVQYTNDFKDYFPPSRCGNWSRNFGYALIDRAQYNIDRKLFRCPSMNYTANLGEDPLWLRGSYGFNACNQTAVNGETFAGLMVNLTMLPDKTYPSRKTTQVKSASSVLMILELAPDAIDYNSSGNLKKIHTASGQSGIRHNETANYTFVDGHVKNYTLPVIYANIAYDAGNYDGPLWYKYTGSMQVNR</sequence>
<dbReference type="InterPro" id="IPR012902">
    <property type="entry name" value="N_methyl_site"/>
</dbReference>